<name>A0A0P6YHB6_9CHLR</name>
<protein>
    <recommendedName>
        <fullName evidence="7">ABC transporter substrate-binding protein</fullName>
    </recommendedName>
</protein>
<dbReference type="PANTHER" id="PTHR30061">
    <property type="entry name" value="MALTOSE-BINDING PERIPLASMIC PROTEIN"/>
    <property type="match status" value="1"/>
</dbReference>
<dbReference type="CDD" id="cd14747">
    <property type="entry name" value="PBP2_MalE"/>
    <property type="match status" value="1"/>
</dbReference>
<dbReference type="Pfam" id="PF01547">
    <property type="entry name" value="SBP_bac_1"/>
    <property type="match status" value="1"/>
</dbReference>
<organism evidence="5 6">
    <name type="scientific">Herpetosiphon geysericola</name>
    <dbReference type="NCBI Taxonomy" id="70996"/>
    <lineage>
        <taxon>Bacteria</taxon>
        <taxon>Bacillati</taxon>
        <taxon>Chloroflexota</taxon>
        <taxon>Chloroflexia</taxon>
        <taxon>Herpetosiphonales</taxon>
        <taxon>Herpetosiphonaceae</taxon>
        <taxon>Herpetosiphon</taxon>
    </lineage>
</organism>
<feature type="chain" id="PRO_5006133611" description="ABC transporter substrate-binding protein" evidence="4">
    <location>
        <begin position="32"/>
        <end position="450"/>
    </location>
</feature>
<evidence type="ECO:0000256" key="3">
    <source>
        <dbReference type="ARBA" id="ARBA00022729"/>
    </source>
</evidence>
<dbReference type="EMBL" id="LGKP01000015">
    <property type="protein sequence ID" value="KPL88865.1"/>
    <property type="molecule type" value="Genomic_DNA"/>
</dbReference>
<comment type="caution">
    <text evidence="5">The sequence shown here is derived from an EMBL/GenBank/DDBJ whole genome shotgun (WGS) entry which is preliminary data.</text>
</comment>
<proteinExistence type="inferred from homology"/>
<evidence type="ECO:0000256" key="1">
    <source>
        <dbReference type="ARBA" id="ARBA00008520"/>
    </source>
</evidence>
<evidence type="ECO:0000313" key="5">
    <source>
        <dbReference type="EMBL" id="KPL88865.1"/>
    </source>
</evidence>
<dbReference type="AlphaFoldDB" id="A0A0P6YHB6"/>
<dbReference type="STRING" id="70996.SE18_09330"/>
<keyword evidence="3 4" id="KW-0732">Signal</keyword>
<dbReference type="PROSITE" id="PS51257">
    <property type="entry name" value="PROKAR_LIPOPROTEIN"/>
    <property type="match status" value="1"/>
</dbReference>
<keyword evidence="2" id="KW-0813">Transport</keyword>
<evidence type="ECO:0000256" key="2">
    <source>
        <dbReference type="ARBA" id="ARBA00022448"/>
    </source>
</evidence>
<dbReference type="OrthoDB" id="9808332at2"/>
<dbReference type="RefSeq" id="WP_054534173.1">
    <property type="nucleotide sequence ID" value="NZ_LGKP01000015.1"/>
</dbReference>
<accession>A0A0P6YHB6</accession>
<keyword evidence="6" id="KW-1185">Reference proteome</keyword>
<dbReference type="Proteomes" id="UP000050277">
    <property type="component" value="Unassembled WGS sequence"/>
</dbReference>
<sequence length="450" mass="48629">MHWKHPQSRHKVRSFGFSLIVLLILAACGQAATPPTQVNPTSLPTDTPPTAVPALANSADKALVIWSTGSDVEALSIQAAADLFVQKNPGVLIKVQALPWSDAHTQILEAIAADRGPDLMAGGMSWGIEFGKLGGMIDLQKSYPAVVTEVKQKMLPQLQDSLILDTGEVYALQLDVALMGMFYRTDLLRDLVGMQQAPQNWTELTKVLEKSKTINKKGFAIGWDNAGWISYFTFLYSAGGSLYSDDCSKATINSAAGLQALTYFRDLYTKYQIPTDTSLDIEGGLESGDYLVSYAGTWTVAALEFNRPGLAGKWAVAPLPKSPKGQSVSFLGGRVIGVMEASQNKDLAAEFIRFLYSEEAVAAQSAYAQSANNFYVPPSLPLLSAAKLPSTIEAGFRGLLEQSAGPPKCVGWEESTSDIQKLLQEVVYNNADPQDALDQAAEIMNRNLQP</sequence>
<dbReference type="InterPro" id="IPR006059">
    <property type="entry name" value="SBP"/>
</dbReference>
<dbReference type="PANTHER" id="PTHR30061:SF50">
    <property type="entry name" value="MALTOSE_MALTODEXTRIN-BINDING PERIPLASMIC PROTEIN"/>
    <property type="match status" value="1"/>
</dbReference>
<evidence type="ECO:0008006" key="7">
    <source>
        <dbReference type="Google" id="ProtNLM"/>
    </source>
</evidence>
<dbReference type="GO" id="GO:0055052">
    <property type="term" value="C:ATP-binding cassette (ABC) transporter complex, substrate-binding subunit-containing"/>
    <property type="evidence" value="ECO:0007669"/>
    <property type="project" value="TreeGrafter"/>
</dbReference>
<evidence type="ECO:0000256" key="4">
    <source>
        <dbReference type="SAM" id="SignalP"/>
    </source>
</evidence>
<reference evidence="5 6" key="1">
    <citation type="submission" date="2015-07" db="EMBL/GenBank/DDBJ databases">
        <title>Whole genome sequence of Herpetosiphon geysericola DSM 7119.</title>
        <authorList>
            <person name="Hemp J."/>
            <person name="Ward L.M."/>
            <person name="Pace L.A."/>
            <person name="Fischer W.W."/>
        </authorList>
    </citation>
    <scope>NUCLEOTIDE SEQUENCE [LARGE SCALE GENOMIC DNA]</scope>
    <source>
        <strain evidence="5 6">DSM 7119</strain>
    </source>
</reference>
<feature type="signal peptide" evidence="4">
    <location>
        <begin position="1"/>
        <end position="31"/>
    </location>
</feature>
<dbReference type="GO" id="GO:0042956">
    <property type="term" value="P:maltodextrin transmembrane transport"/>
    <property type="evidence" value="ECO:0007669"/>
    <property type="project" value="TreeGrafter"/>
</dbReference>
<dbReference type="Gene3D" id="3.40.190.10">
    <property type="entry name" value="Periplasmic binding protein-like II"/>
    <property type="match status" value="2"/>
</dbReference>
<dbReference type="GO" id="GO:0015768">
    <property type="term" value="P:maltose transport"/>
    <property type="evidence" value="ECO:0007669"/>
    <property type="project" value="TreeGrafter"/>
</dbReference>
<gene>
    <name evidence="5" type="ORF">SE18_09330</name>
</gene>
<dbReference type="GO" id="GO:1901982">
    <property type="term" value="F:maltose binding"/>
    <property type="evidence" value="ECO:0007669"/>
    <property type="project" value="TreeGrafter"/>
</dbReference>
<comment type="similarity">
    <text evidence="1">Belongs to the bacterial solute-binding protein 1 family.</text>
</comment>
<evidence type="ECO:0000313" key="6">
    <source>
        <dbReference type="Proteomes" id="UP000050277"/>
    </source>
</evidence>
<dbReference type="SUPFAM" id="SSF53850">
    <property type="entry name" value="Periplasmic binding protein-like II"/>
    <property type="match status" value="1"/>
</dbReference>